<feature type="compositionally biased region" description="Polar residues" evidence="10">
    <location>
        <begin position="450"/>
        <end position="464"/>
    </location>
</feature>
<dbReference type="InterPro" id="IPR019786">
    <property type="entry name" value="Zinc_finger_PHD-type_CS"/>
</dbReference>
<dbReference type="InterPro" id="IPR012337">
    <property type="entry name" value="RNaseH-like_sf"/>
</dbReference>
<evidence type="ECO:0000256" key="6">
    <source>
        <dbReference type="ARBA" id="ARBA00022833"/>
    </source>
</evidence>
<dbReference type="PANTHER" id="PTHR37984">
    <property type="entry name" value="PROTEIN CBG26694"/>
    <property type="match status" value="1"/>
</dbReference>
<feature type="domain" description="Ubiquitin-like protease family profile" evidence="12">
    <location>
        <begin position="636"/>
        <end position="788"/>
    </location>
</feature>
<evidence type="ECO:0000313" key="14">
    <source>
        <dbReference type="Ensembl" id="ENSOABP00000074939.1"/>
    </source>
</evidence>
<dbReference type="Gene3D" id="1.10.340.70">
    <property type="match status" value="1"/>
</dbReference>
<dbReference type="InterPro" id="IPR003653">
    <property type="entry name" value="Peptidase_C48_C"/>
</dbReference>
<feature type="compositionally biased region" description="Polar residues" evidence="10">
    <location>
        <begin position="485"/>
        <end position="546"/>
    </location>
</feature>
<keyword evidence="2" id="KW-0645">Protease</keyword>
<evidence type="ECO:0000256" key="1">
    <source>
        <dbReference type="ARBA" id="ARBA00005234"/>
    </source>
</evidence>
<dbReference type="GO" id="GO:0008270">
    <property type="term" value="F:zinc ion binding"/>
    <property type="evidence" value="ECO:0007669"/>
    <property type="project" value="UniProtKB-KW"/>
</dbReference>
<name>A0AAZ1Y4Y3_OREAU</name>
<dbReference type="PROSITE" id="PS50994">
    <property type="entry name" value="INTEGRASE"/>
    <property type="match status" value="1"/>
</dbReference>
<dbReference type="InterPro" id="IPR036397">
    <property type="entry name" value="RNaseH_sf"/>
</dbReference>
<dbReference type="PANTHER" id="PTHR37984:SF5">
    <property type="entry name" value="PROTEIN NYNRIN-LIKE"/>
    <property type="match status" value="1"/>
</dbReference>
<dbReference type="GO" id="GO:0006508">
    <property type="term" value="P:proteolysis"/>
    <property type="evidence" value="ECO:0007669"/>
    <property type="project" value="UniProtKB-KW"/>
</dbReference>
<keyword evidence="15" id="KW-1185">Reference proteome</keyword>
<keyword evidence="6" id="KW-0862">Zinc</keyword>
<dbReference type="SUPFAM" id="SSF53098">
    <property type="entry name" value="Ribonuclease H-like"/>
    <property type="match status" value="1"/>
</dbReference>
<feature type="domain" description="PHD-type" evidence="11">
    <location>
        <begin position="822"/>
        <end position="869"/>
    </location>
</feature>
<evidence type="ECO:0000256" key="7">
    <source>
        <dbReference type="ARBA" id="ARBA00039658"/>
    </source>
</evidence>
<evidence type="ECO:0000259" key="11">
    <source>
        <dbReference type="PROSITE" id="PS50016"/>
    </source>
</evidence>
<dbReference type="InterPro" id="IPR011011">
    <property type="entry name" value="Znf_FYVE_PHD"/>
</dbReference>
<dbReference type="Pfam" id="PF00628">
    <property type="entry name" value="PHD"/>
    <property type="match status" value="1"/>
</dbReference>
<dbReference type="Pfam" id="PF02902">
    <property type="entry name" value="Peptidase_C48"/>
    <property type="match status" value="1"/>
</dbReference>
<keyword evidence="4 8" id="KW-0863">Zinc-finger</keyword>
<dbReference type="InterPro" id="IPR050951">
    <property type="entry name" value="Retrovirus_Pol_polyprotein"/>
</dbReference>
<dbReference type="InterPro" id="IPR001965">
    <property type="entry name" value="Znf_PHD"/>
</dbReference>
<organism evidence="14 15">
    <name type="scientific">Oreochromis aureus</name>
    <name type="common">Israeli tilapia</name>
    <name type="synonym">Chromis aureus</name>
    <dbReference type="NCBI Taxonomy" id="47969"/>
    <lineage>
        <taxon>Eukaryota</taxon>
        <taxon>Metazoa</taxon>
        <taxon>Chordata</taxon>
        <taxon>Craniata</taxon>
        <taxon>Vertebrata</taxon>
        <taxon>Euteleostomi</taxon>
        <taxon>Actinopterygii</taxon>
        <taxon>Neopterygii</taxon>
        <taxon>Teleostei</taxon>
        <taxon>Neoteleostei</taxon>
        <taxon>Acanthomorphata</taxon>
        <taxon>Ovalentaria</taxon>
        <taxon>Cichlomorphae</taxon>
        <taxon>Cichliformes</taxon>
        <taxon>Cichlidae</taxon>
        <taxon>African cichlids</taxon>
        <taxon>Pseudocrenilabrinae</taxon>
        <taxon>Oreochromini</taxon>
        <taxon>Oreochromis</taxon>
    </lineage>
</organism>
<dbReference type="RefSeq" id="XP_039462716.1">
    <property type="nucleotide sequence ID" value="XM_039606782.1"/>
</dbReference>
<reference evidence="14" key="2">
    <citation type="submission" date="2025-08" db="UniProtKB">
        <authorList>
            <consortium name="Ensembl"/>
        </authorList>
    </citation>
    <scope>IDENTIFICATION</scope>
</reference>
<feature type="compositionally biased region" description="Polar residues" evidence="10">
    <location>
        <begin position="568"/>
        <end position="578"/>
    </location>
</feature>
<dbReference type="InterPro" id="IPR038765">
    <property type="entry name" value="Papain-like_cys_pep_sf"/>
</dbReference>
<dbReference type="Pfam" id="PF00665">
    <property type="entry name" value="rve"/>
    <property type="match status" value="1"/>
</dbReference>
<dbReference type="InterPro" id="IPR013083">
    <property type="entry name" value="Znf_RING/FYVE/PHD"/>
</dbReference>
<dbReference type="Proteomes" id="UP000472276">
    <property type="component" value="Unassembled WGS sequence"/>
</dbReference>
<dbReference type="FunFam" id="3.30.420.10:FF:000032">
    <property type="entry name" value="Retrovirus-related Pol polyprotein from transposon 297-like Protein"/>
    <property type="match status" value="1"/>
</dbReference>
<feature type="compositionally biased region" description="Low complexity" evidence="10">
    <location>
        <begin position="473"/>
        <end position="484"/>
    </location>
</feature>
<feature type="domain" description="Integrase catalytic" evidence="13">
    <location>
        <begin position="100"/>
        <end position="274"/>
    </location>
</feature>
<sequence>MEPDEYKILVAYKLKGEYPALFTKKEKFLLRRKAAIYDIEDFHASPTGAHCGQTKTREAISKRFYWPGMSVDINNWVSQCALCQASAATIKKPAEYIPIKVSQPFELVGMDLIGKLTETNNGHQYICVFIDYFTKWPQAYPLKSKSAGEVTNCLIKFVHQFEAPKRILTDQGKEFVNSLNKRVCGLLKIKRSLCSPYHPQTNGLVEKMNGTIQRALCKVVGDHPEMWDEYLDAVMFGIRTKKQVTTKYSPYYLMFGREARYPSEIPEEFMVDESVEDIVGQEELSEDIQKHQKLLELVKDNVVKAQEKTKGKIKMMKRDVVFKVGDKVLRANIRSQQRKGGKLEANFLGPYIITAIQGKSADLQDSNGTIIPKVNIDQLKLSKDSMPRVPHRGSKKTAATLLTAQPGPAAPVAVAPPPPPPRATQATAPMASLASLPVQTQHPSPVPQGIATTISDPESGATAQKENEPPEPATSATAPEHATALQTKSQTAAEPASQTITADPASQTITADPASQTTTADPASQTITADPASKTITADPASQTITADPASQTTAPNATTTQASAPQITAQQSTAQSMEATVPLVTPAPATAAQASPAPPPASPPQRYTEPVAEKYIMDAWAGKSPHVLLSKIGAYKLFYWDIQQIGPDMELESESINAYLAIMVRQCNRHNSAKAAFIDSFSMTAIWKRKAPRLKIKPMEHEVILGIVNEHHHWTLVVIYPQEKKSLYLDPLGETKQGIQNCLESTREFMRKKGCNVSRWTCDTVKHPKQVDAASCGVFALKFAEKILRKESIDFPSTKKAINTHRLQIATTLLLETDDLTNICHFCGEEEHETDNKWIQCEKCLRWFHQLCLKSPPPEDVFICFACT</sequence>
<evidence type="ECO:0000256" key="10">
    <source>
        <dbReference type="SAM" id="MobiDB-lite"/>
    </source>
</evidence>
<evidence type="ECO:0000256" key="3">
    <source>
        <dbReference type="ARBA" id="ARBA00022723"/>
    </source>
</evidence>
<gene>
    <name evidence="14" type="primary">LOC120436215</name>
</gene>
<feature type="region of interest" description="Disordered" evidence="10">
    <location>
        <begin position="408"/>
        <end position="427"/>
    </location>
</feature>
<dbReference type="PROSITE" id="PS50600">
    <property type="entry name" value="ULP_PROTEASE"/>
    <property type="match status" value="1"/>
</dbReference>
<feature type="coiled-coil region" evidence="9">
    <location>
        <begin position="281"/>
        <end position="308"/>
    </location>
</feature>
<evidence type="ECO:0000259" key="13">
    <source>
        <dbReference type="PROSITE" id="PS50994"/>
    </source>
</evidence>
<dbReference type="Ensembl" id="ENSOABT00000084855.1">
    <property type="protein sequence ID" value="ENSOABP00000074939.1"/>
    <property type="gene ID" value="ENSOABG00000031963.1"/>
</dbReference>
<dbReference type="Gene3D" id="3.30.420.10">
    <property type="entry name" value="Ribonuclease H-like superfamily/Ribonuclease H"/>
    <property type="match status" value="1"/>
</dbReference>
<dbReference type="KEGG" id="oau:120436215"/>
<dbReference type="SUPFAM" id="SSF54001">
    <property type="entry name" value="Cysteine proteinases"/>
    <property type="match status" value="1"/>
</dbReference>
<comment type="similarity">
    <text evidence="1">Belongs to the peptidase C48 family.</text>
</comment>
<dbReference type="SUPFAM" id="SSF57903">
    <property type="entry name" value="FYVE/PHD zinc finger"/>
    <property type="match status" value="1"/>
</dbReference>
<reference evidence="14" key="3">
    <citation type="submission" date="2025-09" db="UniProtKB">
        <authorList>
            <consortium name="Ensembl"/>
        </authorList>
    </citation>
    <scope>IDENTIFICATION</scope>
</reference>
<dbReference type="AlphaFoldDB" id="A0AAZ1Y4Y3"/>
<evidence type="ECO:0000256" key="4">
    <source>
        <dbReference type="ARBA" id="ARBA00022771"/>
    </source>
</evidence>
<dbReference type="InterPro" id="IPR019787">
    <property type="entry name" value="Znf_PHD-finger"/>
</dbReference>
<dbReference type="Pfam" id="PF17921">
    <property type="entry name" value="Integrase_H2C2"/>
    <property type="match status" value="1"/>
</dbReference>
<keyword evidence="3" id="KW-0479">Metal-binding</keyword>
<evidence type="ECO:0000313" key="15">
    <source>
        <dbReference type="Proteomes" id="UP000472276"/>
    </source>
</evidence>
<dbReference type="PROSITE" id="PS50016">
    <property type="entry name" value="ZF_PHD_2"/>
    <property type="match status" value="1"/>
</dbReference>
<dbReference type="Gene3D" id="3.40.395.10">
    <property type="entry name" value="Adenoviral Proteinase, Chain A"/>
    <property type="match status" value="1"/>
</dbReference>
<dbReference type="GO" id="GO:0003676">
    <property type="term" value="F:nucleic acid binding"/>
    <property type="evidence" value="ECO:0007669"/>
    <property type="project" value="InterPro"/>
</dbReference>
<dbReference type="PROSITE" id="PS01359">
    <property type="entry name" value="ZF_PHD_1"/>
    <property type="match status" value="1"/>
</dbReference>
<evidence type="ECO:0000256" key="5">
    <source>
        <dbReference type="ARBA" id="ARBA00022801"/>
    </source>
</evidence>
<evidence type="ECO:0000259" key="12">
    <source>
        <dbReference type="PROSITE" id="PS50600"/>
    </source>
</evidence>
<feature type="region of interest" description="Disordered" evidence="10">
    <location>
        <begin position="439"/>
        <end position="578"/>
    </location>
</feature>
<dbReference type="GO" id="GO:0015074">
    <property type="term" value="P:DNA integration"/>
    <property type="evidence" value="ECO:0007669"/>
    <property type="project" value="InterPro"/>
</dbReference>
<dbReference type="InterPro" id="IPR001584">
    <property type="entry name" value="Integrase_cat-core"/>
</dbReference>
<evidence type="ECO:0000256" key="2">
    <source>
        <dbReference type="ARBA" id="ARBA00022670"/>
    </source>
</evidence>
<dbReference type="GO" id="GO:0008234">
    <property type="term" value="F:cysteine-type peptidase activity"/>
    <property type="evidence" value="ECO:0007669"/>
    <property type="project" value="InterPro"/>
</dbReference>
<protein>
    <recommendedName>
        <fullName evidence="7">Gypsy retrotransposon integrase-like protein 1</fullName>
    </recommendedName>
</protein>
<accession>A0AAZ1Y4Y3</accession>
<dbReference type="GeneID" id="120436215"/>
<proteinExistence type="inferred from homology"/>
<feature type="compositionally biased region" description="Low complexity" evidence="10">
    <location>
        <begin position="549"/>
        <end position="567"/>
    </location>
</feature>
<dbReference type="SMART" id="SM00249">
    <property type="entry name" value="PHD"/>
    <property type="match status" value="1"/>
</dbReference>
<dbReference type="CDD" id="cd15517">
    <property type="entry name" value="PHD_TCF19_like"/>
    <property type="match status" value="1"/>
</dbReference>
<reference evidence="15" key="1">
    <citation type="submission" date="2020-03" db="EMBL/GenBank/DDBJ databases">
        <title>Evolution of repeat sequences and sex chromosomes of tilapia species revealed by chromosome-level genomes.</title>
        <authorList>
            <person name="Xu L."/>
            <person name="Tao W."/>
            <person name="Wang D."/>
            <person name="Zhou Q."/>
        </authorList>
    </citation>
    <scope>NUCLEOTIDE SEQUENCE [LARGE SCALE GENOMIC DNA]</scope>
    <source>
        <strain evidence="15">Israel</strain>
    </source>
</reference>
<evidence type="ECO:0000256" key="8">
    <source>
        <dbReference type="PROSITE-ProRule" id="PRU00146"/>
    </source>
</evidence>
<dbReference type="Gene3D" id="3.30.40.10">
    <property type="entry name" value="Zinc/RING finger domain, C3HC4 (zinc finger)"/>
    <property type="match status" value="1"/>
</dbReference>
<keyword evidence="9" id="KW-0175">Coiled coil</keyword>
<evidence type="ECO:0000256" key="9">
    <source>
        <dbReference type="SAM" id="Coils"/>
    </source>
</evidence>
<dbReference type="InterPro" id="IPR041588">
    <property type="entry name" value="Integrase_H2C2"/>
</dbReference>
<keyword evidence="5" id="KW-0378">Hydrolase</keyword>